<proteinExistence type="predicted"/>
<sequence>MANIAIGTTSDIYEGGQKQLAYAARSEFINKDKEDLQSASDNSERSSLSSVVSLT</sequence>
<dbReference type="EMBL" id="ACNN01000006">
    <property type="protein sequence ID" value="EEN83505.1"/>
    <property type="molecule type" value="Genomic_DNA"/>
</dbReference>
<accession>C3J8H1</accession>
<dbReference type="Proteomes" id="UP000004295">
    <property type="component" value="Unassembled WGS sequence"/>
</dbReference>
<evidence type="ECO:0000313" key="2">
    <source>
        <dbReference type="EMBL" id="EEN83505.1"/>
    </source>
</evidence>
<gene>
    <name evidence="2" type="ORF">POREN0001_0001</name>
</gene>
<evidence type="ECO:0000313" key="3">
    <source>
        <dbReference type="Proteomes" id="UP000004295"/>
    </source>
</evidence>
<dbReference type="STRING" id="553175.POREN0001_0001"/>
<name>C3J8H1_POREA</name>
<feature type="region of interest" description="Disordered" evidence="1">
    <location>
        <begin position="34"/>
        <end position="55"/>
    </location>
</feature>
<reference evidence="2 3" key="1">
    <citation type="submission" date="2009-04" db="EMBL/GenBank/DDBJ databases">
        <authorList>
            <person name="Sebastian Y."/>
            <person name="Madupu R."/>
            <person name="Durkin A.S."/>
            <person name="Torralba M."/>
            <person name="Methe B."/>
            <person name="Sutton G.G."/>
            <person name="Strausberg R.L."/>
            <person name="Nelson K.E."/>
        </authorList>
    </citation>
    <scope>NUCLEOTIDE SEQUENCE [LARGE SCALE GENOMIC DNA]</scope>
    <source>
        <strain evidence="3">ATCC 35406 / BCRC 14492 / JCM 8526 / NCTC 13058 / HG 370</strain>
    </source>
</reference>
<organism evidence="2 3">
    <name type="scientific">Porphyromonas endodontalis (strain ATCC 35406 / DSM 24491 / JCM 8526 / CCUG 16442 / BCRC 14492 / NCTC 13058 / HG 370)</name>
    <name type="common">Bacteroides endodontalis</name>
    <dbReference type="NCBI Taxonomy" id="553175"/>
    <lineage>
        <taxon>Bacteria</taxon>
        <taxon>Pseudomonadati</taxon>
        <taxon>Bacteroidota</taxon>
        <taxon>Bacteroidia</taxon>
        <taxon>Bacteroidales</taxon>
        <taxon>Porphyromonadaceae</taxon>
        <taxon>Porphyromonas</taxon>
    </lineage>
</organism>
<evidence type="ECO:0000256" key="1">
    <source>
        <dbReference type="SAM" id="MobiDB-lite"/>
    </source>
</evidence>
<protein>
    <submittedName>
        <fullName evidence="2">Uncharacterized protein</fullName>
    </submittedName>
</protein>
<comment type="caution">
    <text evidence="2">The sequence shown here is derived from an EMBL/GenBank/DDBJ whole genome shotgun (WGS) entry which is preliminary data.</text>
</comment>
<dbReference type="AlphaFoldDB" id="C3J8H1"/>
<keyword evidence="3" id="KW-1185">Reference proteome</keyword>
<feature type="compositionally biased region" description="Low complexity" evidence="1">
    <location>
        <begin position="38"/>
        <end position="55"/>
    </location>
</feature>